<keyword evidence="2" id="KW-0812">Transmembrane</keyword>
<proteinExistence type="predicted"/>
<dbReference type="eggNOG" id="COG0457">
    <property type="taxonomic scope" value="Bacteria"/>
</dbReference>
<gene>
    <name evidence="4" type="ordered locus">RB2501_07600</name>
</gene>
<keyword evidence="5" id="KW-1185">Reference proteome</keyword>
<accession>A4CIJ0</accession>
<protein>
    <submittedName>
        <fullName evidence="4">BatE, TRP domain containing protein</fullName>
    </submittedName>
</protein>
<dbReference type="InterPro" id="IPR011990">
    <property type="entry name" value="TPR-like_helical_dom_sf"/>
</dbReference>
<dbReference type="SUPFAM" id="SSF48452">
    <property type="entry name" value="TPR-like"/>
    <property type="match status" value="1"/>
</dbReference>
<dbReference type="SMART" id="SM00028">
    <property type="entry name" value="TPR"/>
    <property type="match status" value="2"/>
</dbReference>
<organism evidence="4 5">
    <name type="scientific">Robiginitalea biformata (strain ATCC BAA-864 / DSM 15991 / KCTC 12146 / HTCC2501)</name>
    <dbReference type="NCBI Taxonomy" id="313596"/>
    <lineage>
        <taxon>Bacteria</taxon>
        <taxon>Pseudomonadati</taxon>
        <taxon>Bacteroidota</taxon>
        <taxon>Flavobacteriia</taxon>
        <taxon>Flavobacteriales</taxon>
        <taxon>Flavobacteriaceae</taxon>
        <taxon>Robiginitalea</taxon>
    </lineage>
</organism>
<dbReference type="eggNOG" id="COG3103">
    <property type="taxonomic scope" value="Bacteria"/>
</dbReference>
<dbReference type="EMBL" id="CP001712">
    <property type="protein sequence ID" value="EAR16748.1"/>
    <property type="molecule type" value="Genomic_DNA"/>
</dbReference>
<dbReference type="PROSITE" id="PS51781">
    <property type="entry name" value="SH3B"/>
    <property type="match status" value="1"/>
</dbReference>
<evidence type="ECO:0000313" key="5">
    <source>
        <dbReference type="Proteomes" id="UP000009049"/>
    </source>
</evidence>
<feature type="transmembrane region" description="Helical" evidence="2">
    <location>
        <begin position="152"/>
        <end position="171"/>
    </location>
</feature>
<dbReference type="Pfam" id="PF00515">
    <property type="entry name" value="TPR_1"/>
    <property type="match status" value="1"/>
</dbReference>
<keyword evidence="2" id="KW-0472">Membrane</keyword>
<dbReference type="HOGENOM" id="CLU_080147_0_0_10"/>
<dbReference type="Gene3D" id="1.25.40.10">
    <property type="entry name" value="Tetratricopeptide repeat domain"/>
    <property type="match status" value="1"/>
</dbReference>
<dbReference type="Gene3D" id="2.30.30.40">
    <property type="entry name" value="SH3 Domains"/>
    <property type="match status" value="1"/>
</dbReference>
<dbReference type="AlphaFoldDB" id="A4CIJ0"/>
<dbReference type="KEGG" id="rbi:RB2501_07600"/>
<dbReference type="PROSITE" id="PS50005">
    <property type="entry name" value="TPR"/>
    <property type="match status" value="1"/>
</dbReference>
<name>A4CIJ0_ROBBH</name>
<dbReference type="InterPro" id="IPR003646">
    <property type="entry name" value="SH3-like_bac-type"/>
</dbReference>
<evidence type="ECO:0000259" key="3">
    <source>
        <dbReference type="PROSITE" id="PS51781"/>
    </source>
</evidence>
<evidence type="ECO:0000313" key="4">
    <source>
        <dbReference type="EMBL" id="EAR16748.1"/>
    </source>
</evidence>
<feature type="repeat" description="TPR" evidence="1">
    <location>
        <begin position="46"/>
        <end position="79"/>
    </location>
</feature>
<dbReference type="Pfam" id="PF08239">
    <property type="entry name" value="SH3_3"/>
    <property type="match status" value="1"/>
</dbReference>
<dbReference type="PROSITE" id="PS50293">
    <property type="entry name" value="TPR_REGION"/>
    <property type="match status" value="1"/>
</dbReference>
<dbReference type="InterPro" id="IPR019734">
    <property type="entry name" value="TPR_rpt"/>
</dbReference>
<reference evidence="4 5" key="1">
    <citation type="journal article" date="2009" name="J. Bacteriol.">
        <title>Complete genome sequence of Robiginitalea biformata HTCC2501.</title>
        <authorList>
            <person name="Oh H.M."/>
            <person name="Giovannoni S.J."/>
            <person name="Lee K."/>
            <person name="Ferriera S."/>
            <person name="Johnson J."/>
            <person name="Cho J.C."/>
        </authorList>
    </citation>
    <scope>NUCLEOTIDE SEQUENCE [LARGE SCALE GENOMIC DNA]</scope>
    <source>
        <strain evidence="5">ATCC BAA-864 / HTCC2501 / KCTC 12146</strain>
    </source>
</reference>
<dbReference type="Proteomes" id="UP000009049">
    <property type="component" value="Chromosome"/>
</dbReference>
<evidence type="ECO:0000256" key="1">
    <source>
        <dbReference type="PROSITE-ProRule" id="PRU00339"/>
    </source>
</evidence>
<keyword evidence="2" id="KW-1133">Transmembrane helix</keyword>
<feature type="domain" description="SH3b" evidence="3">
    <location>
        <begin position="179"/>
        <end position="242"/>
    </location>
</feature>
<evidence type="ECO:0000256" key="2">
    <source>
        <dbReference type="SAM" id="Phobius"/>
    </source>
</evidence>
<dbReference type="STRING" id="313596.RB2501_07600"/>
<sequence>MLLAAPLGWSQADSLFHKATEAYNEGAYEEAVGYYEAILGDNRHSAALYYNLGNAYYKMGEIAPSIYYYEKALLLDPADPEIRNNLAFAQNMTLDAIQPLPQTEISRAYESLLYRFGIDQWAYLGIAFMILFVLGSLAFYQLSSPNKKRIALLAGLLFLLLATASTTLAYLQHRAYLQDQPAIIFAGEVAVRTEPNRGSETAFQLHEGTKVQVRDSLADWRKIELEDGQTGWMPAEALRLLKDF</sequence>
<dbReference type="SMART" id="SM00287">
    <property type="entry name" value="SH3b"/>
    <property type="match status" value="1"/>
</dbReference>
<keyword evidence="1" id="KW-0802">TPR repeat</keyword>
<feature type="transmembrane region" description="Helical" evidence="2">
    <location>
        <begin position="121"/>
        <end position="140"/>
    </location>
</feature>